<dbReference type="PANTHER" id="PTHR21366">
    <property type="entry name" value="GLYOXALASE FAMILY PROTEIN"/>
    <property type="match status" value="1"/>
</dbReference>
<keyword evidence="2" id="KW-0560">Oxidoreductase</keyword>
<accession>A0A919CPJ5</accession>
<dbReference type="RefSeq" id="WP_189988597.1">
    <property type="nucleotide sequence ID" value="NZ_BMZS01000003.1"/>
</dbReference>
<dbReference type="SUPFAM" id="SSF54593">
    <property type="entry name" value="Glyoxalase/Bleomycin resistance protein/Dihydroxybiphenyl dioxygenase"/>
    <property type="match status" value="1"/>
</dbReference>
<dbReference type="Proteomes" id="UP000630353">
    <property type="component" value="Unassembled WGS sequence"/>
</dbReference>
<feature type="domain" description="VOC" evidence="1">
    <location>
        <begin position="11"/>
        <end position="130"/>
    </location>
</feature>
<dbReference type="InterPro" id="IPR004360">
    <property type="entry name" value="Glyas_Fos-R_dOase_dom"/>
</dbReference>
<evidence type="ECO:0000313" key="3">
    <source>
        <dbReference type="Proteomes" id="UP000630353"/>
    </source>
</evidence>
<dbReference type="EMBL" id="BMZS01000003">
    <property type="protein sequence ID" value="GHD47555.1"/>
    <property type="molecule type" value="Genomic_DNA"/>
</dbReference>
<dbReference type="PROSITE" id="PS51819">
    <property type="entry name" value="VOC"/>
    <property type="match status" value="1"/>
</dbReference>
<reference evidence="2" key="2">
    <citation type="submission" date="2020-09" db="EMBL/GenBank/DDBJ databases">
        <authorList>
            <person name="Sun Q."/>
            <person name="Kim S."/>
        </authorList>
    </citation>
    <scope>NUCLEOTIDE SEQUENCE</scope>
    <source>
        <strain evidence="2">KCTC 42651</strain>
    </source>
</reference>
<keyword evidence="3" id="KW-1185">Reference proteome</keyword>
<evidence type="ECO:0000313" key="2">
    <source>
        <dbReference type="EMBL" id="GHD47555.1"/>
    </source>
</evidence>
<reference evidence="2" key="1">
    <citation type="journal article" date="2014" name="Int. J. Syst. Evol. Microbiol.">
        <title>Complete genome sequence of Corynebacterium casei LMG S-19264T (=DSM 44701T), isolated from a smear-ripened cheese.</title>
        <authorList>
            <consortium name="US DOE Joint Genome Institute (JGI-PGF)"/>
            <person name="Walter F."/>
            <person name="Albersmeier A."/>
            <person name="Kalinowski J."/>
            <person name="Ruckert C."/>
        </authorList>
    </citation>
    <scope>NUCLEOTIDE SEQUENCE</scope>
    <source>
        <strain evidence="2">KCTC 42651</strain>
    </source>
</reference>
<dbReference type="InterPro" id="IPR050383">
    <property type="entry name" value="GlyoxalaseI/FosfomycinResist"/>
</dbReference>
<keyword evidence="2" id="KW-0223">Dioxygenase</keyword>
<dbReference type="CDD" id="cd07253">
    <property type="entry name" value="GLOD5"/>
    <property type="match status" value="1"/>
</dbReference>
<proteinExistence type="predicted"/>
<dbReference type="Pfam" id="PF00903">
    <property type="entry name" value="Glyoxalase"/>
    <property type="match status" value="1"/>
</dbReference>
<evidence type="ECO:0000259" key="1">
    <source>
        <dbReference type="PROSITE" id="PS51819"/>
    </source>
</evidence>
<dbReference type="PANTHER" id="PTHR21366:SF14">
    <property type="entry name" value="GLYOXALASE DOMAIN-CONTAINING PROTEIN 5"/>
    <property type="match status" value="1"/>
</dbReference>
<dbReference type="AlphaFoldDB" id="A0A919CPJ5"/>
<protein>
    <submittedName>
        <fullName evidence="2">Ring-cleaving dioxygenase</fullName>
    </submittedName>
</protein>
<gene>
    <name evidence="2" type="ORF">GCM10017083_18050</name>
</gene>
<dbReference type="InterPro" id="IPR029068">
    <property type="entry name" value="Glyas_Bleomycin-R_OHBP_Dase"/>
</dbReference>
<organism evidence="2 3">
    <name type="scientific">Thalassobaculum fulvum</name>
    <dbReference type="NCBI Taxonomy" id="1633335"/>
    <lineage>
        <taxon>Bacteria</taxon>
        <taxon>Pseudomonadati</taxon>
        <taxon>Pseudomonadota</taxon>
        <taxon>Alphaproteobacteria</taxon>
        <taxon>Rhodospirillales</taxon>
        <taxon>Thalassobaculaceae</taxon>
        <taxon>Thalassobaculum</taxon>
    </lineage>
</organism>
<dbReference type="InterPro" id="IPR037523">
    <property type="entry name" value="VOC_core"/>
</dbReference>
<name>A0A919CPJ5_9PROT</name>
<comment type="caution">
    <text evidence="2">The sequence shown here is derived from an EMBL/GenBank/DDBJ whole genome shotgun (WGS) entry which is preliminary data.</text>
</comment>
<dbReference type="GO" id="GO:0051213">
    <property type="term" value="F:dioxygenase activity"/>
    <property type="evidence" value="ECO:0007669"/>
    <property type="project" value="UniProtKB-KW"/>
</dbReference>
<dbReference type="Gene3D" id="3.10.180.10">
    <property type="entry name" value="2,3-Dihydroxybiphenyl 1,2-Dioxygenase, domain 1"/>
    <property type="match status" value="1"/>
</dbReference>
<sequence length="132" mass="13948">MADTPPVAIDSLDHLVLTVRDIDATIAFYRDWLGMEVVTFGAGRTALAFGPQKINLHVAGNEIQPNAAVATPGSGDLCFLTSTPVADVRARADVLGISIIEAGRRTGALGPIDSVYARDPDGNLVEVSNRLY</sequence>